<accession>A0A7V2B303</accession>
<evidence type="ECO:0000256" key="2">
    <source>
        <dbReference type="ARBA" id="ARBA00022980"/>
    </source>
</evidence>
<dbReference type="HAMAP" id="MF_01328_B">
    <property type="entry name" value="Ribosomal_uL4_B"/>
    <property type="match status" value="1"/>
</dbReference>
<dbReference type="PANTHER" id="PTHR10746">
    <property type="entry name" value="50S RIBOSOMAL PROTEIN L4"/>
    <property type="match status" value="1"/>
</dbReference>
<dbReference type="GO" id="GO:0003735">
    <property type="term" value="F:structural constituent of ribosome"/>
    <property type="evidence" value="ECO:0007669"/>
    <property type="project" value="InterPro"/>
</dbReference>
<evidence type="ECO:0000256" key="5">
    <source>
        <dbReference type="HAMAP-Rule" id="MF_01328"/>
    </source>
</evidence>
<comment type="similarity">
    <text evidence="1 5">Belongs to the universal ribosomal protein uL4 family.</text>
</comment>
<evidence type="ECO:0000256" key="6">
    <source>
        <dbReference type="SAM" id="MobiDB-lite"/>
    </source>
</evidence>
<dbReference type="EMBL" id="DSGB01000007">
    <property type="protein sequence ID" value="HER97336.1"/>
    <property type="molecule type" value="Genomic_DNA"/>
</dbReference>
<comment type="caution">
    <text evidence="7">The sequence shown here is derived from an EMBL/GenBank/DDBJ whole genome shotgun (WGS) entry which is preliminary data.</text>
</comment>
<evidence type="ECO:0000313" key="7">
    <source>
        <dbReference type="EMBL" id="HER97336.1"/>
    </source>
</evidence>
<name>A0A7V2B303_RHOMR</name>
<feature type="region of interest" description="Disordered" evidence="6">
    <location>
        <begin position="51"/>
        <end position="96"/>
    </location>
</feature>
<evidence type="ECO:0000256" key="4">
    <source>
        <dbReference type="ARBA" id="ARBA00035244"/>
    </source>
</evidence>
<protein>
    <recommendedName>
        <fullName evidence="4 5">Large ribosomal subunit protein uL4</fullName>
    </recommendedName>
</protein>
<dbReference type="NCBIfam" id="TIGR03953">
    <property type="entry name" value="rplD_bact"/>
    <property type="match status" value="1"/>
</dbReference>
<dbReference type="SUPFAM" id="SSF52166">
    <property type="entry name" value="Ribosomal protein L4"/>
    <property type="match status" value="1"/>
</dbReference>
<proteinExistence type="inferred from homology"/>
<dbReference type="GO" id="GO:0006412">
    <property type="term" value="P:translation"/>
    <property type="evidence" value="ECO:0007669"/>
    <property type="project" value="UniProtKB-UniRule"/>
</dbReference>
<gene>
    <name evidence="5" type="primary">rplD</name>
    <name evidence="7" type="ORF">ENO59_12665</name>
</gene>
<keyword evidence="5" id="KW-0699">rRNA-binding</keyword>
<dbReference type="GO" id="GO:1990904">
    <property type="term" value="C:ribonucleoprotein complex"/>
    <property type="evidence" value="ECO:0007669"/>
    <property type="project" value="UniProtKB-KW"/>
</dbReference>
<dbReference type="GO" id="GO:0019843">
    <property type="term" value="F:rRNA binding"/>
    <property type="evidence" value="ECO:0007669"/>
    <property type="project" value="UniProtKB-UniRule"/>
</dbReference>
<keyword evidence="5" id="KW-0694">RNA-binding</keyword>
<dbReference type="InterPro" id="IPR023574">
    <property type="entry name" value="Ribosomal_uL4_dom_sf"/>
</dbReference>
<dbReference type="GO" id="GO:0005840">
    <property type="term" value="C:ribosome"/>
    <property type="evidence" value="ECO:0007669"/>
    <property type="project" value="UniProtKB-KW"/>
</dbReference>
<dbReference type="Pfam" id="PF00573">
    <property type="entry name" value="Ribosomal_L4"/>
    <property type="match status" value="1"/>
</dbReference>
<reference evidence="7" key="1">
    <citation type="journal article" date="2020" name="mSystems">
        <title>Genome- and Community-Level Interaction Insights into Carbon Utilization and Element Cycling Functions of Hydrothermarchaeota in Hydrothermal Sediment.</title>
        <authorList>
            <person name="Zhou Z."/>
            <person name="Liu Y."/>
            <person name="Xu W."/>
            <person name="Pan J."/>
            <person name="Luo Z.H."/>
            <person name="Li M."/>
        </authorList>
    </citation>
    <scope>NUCLEOTIDE SEQUENCE [LARGE SCALE GENOMIC DNA]</scope>
    <source>
        <strain evidence="7">SpSt-143</strain>
    </source>
</reference>
<organism evidence="7">
    <name type="scientific">Rhodothermus marinus</name>
    <name type="common">Rhodothermus obamensis</name>
    <dbReference type="NCBI Taxonomy" id="29549"/>
    <lineage>
        <taxon>Bacteria</taxon>
        <taxon>Pseudomonadati</taxon>
        <taxon>Rhodothermota</taxon>
        <taxon>Rhodothermia</taxon>
        <taxon>Rhodothermales</taxon>
        <taxon>Rhodothermaceae</taxon>
        <taxon>Rhodothermus</taxon>
    </lineage>
</organism>
<keyword evidence="3 5" id="KW-0687">Ribonucleoprotein</keyword>
<evidence type="ECO:0000256" key="3">
    <source>
        <dbReference type="ARBA" id="ARBA00023274"/>
    </source>
</evidence>
<keyword evidence="2 5" id="KW-0689">Ribosomal protein</keyword>
<dbReference type="InterPro" id="IPR002136">
    <property type="entry name" value="Ribosomal_uL4"/>
</dbReference>
<sequence length="215" mass="24011">MELQVYRLDGSATERTVTLDPAVFGIEPNDHVLWLDVKRIEANRRQGTHKVKNRAENAHSTRKLYRQKGTGYARAGDAKSPIRRGGGTAHGPQPRSYALKVNRKVQRLARRSALSYKARAGAIRVIEDFTFEQPSTRRLQEVLAAHGLSGRKVLLLTVQHDATLHLSSRNLPKVRVMEARNASTRELLDAQVLLLQEGAVEVLHRLLRPAVPVAA</sequence>
<evidence type="ECO:0000256" key="1">
    <source>
        <dbReference type="ARBA" id="ARBA00010528"/>
    </source>
</evidence>
<comment type="function">
    <text evidence="5">One of the primary rRNA binding proteins, this protein initially binds near the 5'-end of the 23S rRNA. It is important during the early stages of 50S assembly. It makes multiple contacts with different domains of the 23S rRNA in the assembled 50S subunit and ribosome.</text>
</comment>
<dbReference type="Gene3D" id="3.40.1370.10">
    <property type="match status" value="1"/>
</dbReference>
<dbReference type="AlphaFoldDB" id="A0A7V2B303"/>
<dbReference type="PANTHER" id="PTHR10746:SF6">
    <property type="entry name" value="LARGE RIBOSOMAL SUBUNIT PROTEIN UL4M"/>
    <property type="match status" value="1"/>
</dbReference>
<dbReference type="InterPro" id="IPR013005">
    <property type="entry name" value="Ribosomal_uL4-like"/>
</dbReference>
<comment type="function">
    <text evidence="5">Forms part of the polypeptide exit tunnel.</text>
</comment>
<comment type="subunit">
    <text evidence="5">Part of the 50S ribosomal subunit.</text>
</comment>